<accession>A0AA41E8S2</accession>
<gene>
    <name evidence="1" type="ORF">KDW93_15570</name>
</gene>
<comment type="caution">
    <text evidence="1">The sequence shown here is derived from an EMBL/GenBank/DDBJ whole genome shotgun (WGS) entry which is preliminary data.</text>
</comment>
<evidence type="ECO:0000313" key="1">
    <source>
        <dbReference type="EMBL" id="MBR8130378.1"/>
    </source>
</evidence>
<name>A0AA41E8S2_9BURK</name>
<sequence>MKQRDDIRFATTGSALRRAGGVRTRHLHAGIAPVARSATVLRVVVHPSLSLRPVMPLAAAPVAIVALSAGNRVMTAATLACARAVRGAPAFSRRRIAHARATPFKPSPARHRPFSSVRLTLMQDHSS</sequence>
<reference evidence="1" key="1">
    <citation type="submission" date="2021-04" db="EMBL/GenBank/DDBJ databases">
        <title>A collection of bacterial strains from the Burkholderia cepacia Research Laboratory and Repository.</title>
        <authorList>
            <person name="Lipuma J."/>
            <person name="Spilker T."/>
        </authorList>
    </citation>
    <scope>NUCLEOTIDE SEQUENCE</scope>
    <source>
        <strain evidence="1">AU36012</strain>
    </source>
</reference>
<dbReference type="AlphaFoldDB" id="A0AA41E8S2"/>
<proteinExistence type="predicted"/>
<dbReference type="RefSeq" id="WP_105786493.1">
    <property type="nucleotide sequence ID" value="NZ_CADERF010000009.1"/>
</dbReference>
<organism evidence="1 2">
    <name type="scientific">Burkholderia ambifaria</name>
    <dbReference type="NCBI Taxonomy" id="152480"/>
    <lineage>
        <taxon>Bacteria</taxon>
        <taxon>Pseudomonadati</taxon>
        <taxon>Pseudomonadota</taxon>
        <taxon>Betaproteobacteria</taxon>
        <taxon>Burkholderiales</taxon>
        <taxon>Burkholderiaceae</taxon>
        <taxon>Burkholderia</taxon>
        <taxon>Burkholderia cepacia complex</taxon>
    </lineage>
</organism>
<evidence type="ECO:0000313" key="2">
    <source>
        <dbReference type="Proteomes" id="UP000682266"/>
    </source>
</evidence>
<dbReference type="Proteomes" id="UP000682266">
    <property type="component" value="Unassembled WGS sequence"/>
</dbReference>
<dbReference type="EMBL" id="JAGSVG010000012">
    <property type="protein sequence ID" value="MBR8130378.1"/>
    <property type="molecule type" value="Genomic_DNA"/>
</dbReference>
<protein>
    <submittedName>
        <fullName evidence="1">Uncharacterized protein</fullName>
    </submittedName>
</protein>